<dbReference type="SUPFAM" id="SSF56925">
    <property type="entry name" value="OMPA-like"/>
    <property type="match status" value="1"/>
</dbReference>
<dbReference type="Proteomes" id="UP001156601">
    <property type="component" value="Unassembled WGS sequence"/>
</dbReference>
<gene>
    <name evidence="4" type="ORF">GCM10007852_12250</name>
</gene>
<evidence type="ECO:0000256" key="1">
    <source>
        <dbReference type="ARBA" id="ARBA00022729"/>
    </source>
</evidence>
<proteinExistence type="predicted"/>
<dbReference type="InterPro" id="IPR011250">
    <property type="entry name" value="OMP/PagP_B-barrel"/>
</dbReference>
<reference evidence="4" key="2">
    <citation type="submission" date="2023-01" db="EMBL/GenBank/DDBJ databases">
        <title>Draft genome sequence of Agaribacter marinus strain NBRC 110023.</title>
        <authorList>
            <person name="Sun Q."/>
            <person name="Mori K."/>
        </authorList>
    </citation>
    <scope>NUCLEOTIDE SEQUENCE</scope>
    <source>
        <strain evidence="4">NBRC 110023</strain>
    </source>
</reference>
<accession>A0AA37SVR6</accession>
<dbReference type="AlphaFoldDB" id="A0AA37SVR6"/>
<evidence type="ECO:0000256" key="2">
    <source>
        <dbReference type="SAM" id="SignalP"/>
    </source>
</evidence>
<feature type="signal peptide" evidence="2">
    <location>
        <begin position="1"/>
        <end position="23"/>
    </location>
</feature>
<comment type="caution">
    <text evidence="4">The sequence shown here is derived from an EMBL/GenBank/DDBJ whole genome shotgun (WGS) entry which is preliminary data.</text>
</comment>
<evidence type="ECO:0000259" key="3">
    <source>
        <dbReference type="Pfam" id="PF13505"/>
    </source>
</evidence>
<sequence>MKKLSICTVFAFGLSLPMGLATAASDSTKLDKNSPHSVGVQLSAGGADYKNKGDADDNVIGGAYIYYNYQFADNYSVELGFSGLTDVDNWKCDRNSDDEWVCTKKNDKILNIEADKLDYSAFVIAAKGNIALSKRNSLYGKLGANFYNYELTLQKTKVADDDGVGLFLEAGWEYRWDNGIGMNAGIQYQDAGDLEISTSNIGISYRF</sequence>
<dbReference type="RefSeq" id="WP_284216619.1">
    <property type="nucleotide sequence ID" value="NZ_BSOT01000005.1"/>
</dbReference>
<dbReference type="EMBL" id="BSOT01000005">
    <property type="protein sequence ID" value="GLR70317.1"/>
    <property type="molecule type" value="Genomic_DNA"/>
</dbReference>
<feature type="chain" id="PRO_5041416296" evidence="2">
    <location>
        <begin position="24"/>
        <end position="207"/>
    </location>
</feature>
<evidence type="ECO:0000313" key="4">
    <source>
        <dbReference type="EMBL" id="GLR70317.1"/>
    </source>
</evidence>
<organism evidence="4 5">
    <name type="scientific">Agaribacter marinus</name>
    <dbReference type="NCBI Taxonomy" id="1431249"/>
    <lineage>
        <taxon>Bacteria</taxon>
        <taxon>Pseudomonadati</taxon>
        <taxon>Pseudomonadota</taxon>
        <taxon>Gammaproteobacteria</taxon>
        <taxon>Alteromonadales</taxon>
        <taxon>Alteromonadaceae</taxon>
        <taxon>Agaribacter</taxon>
    </lineage>
</organism>
<dbReference type="Pfam" id="PF13505">
    <property type="entry name" value="OMP_b-brl"/>
    <property type="match status" value="1"/>
</dbReference>
<evidence type="ECO:0000313" key="5">
    <source>
        <dbReference type="Proteomes" id="UP001156601"/>
    </source>
</evidence>
<dbReference type="InterPro" id="IPR027385">
    <property type="entry name" value="Beta-barrel_OMP"/>
</dbReference>
<dbReference type="Gene3D" id="2.40.160.20">
    <property type="match status" value="1"/>
</dbReference>
<keyword evidence="5" id="KW-1185">Reference proteome</keyword>
<reference evidence="4" key="1">
    <citation type="journal article" date="2014" name="Int. J. Syst. Evol. Microbiol.">
        <title>Complete genome sequence of Corynebacterium casei LMG S-19264T (=DSM 44701T), isolated from a smear-ripened cheese.</title>
        <authorList>
            <consortium name="US DOE Joint Genome Institute (JGI-PGF)"/>
            <person name="Walter F."/>
            <person name="Albersmeier A."/>
            <person name="Kalinowski J."/>
            <person name="Ruckert C."/>
        </authorList>
    </citation>
    <scope>NUCLEOTIDE SEQUENCE</scope>
    <source>
        <strain evidence="4">NBRC 110023</strain>
    </source>
</reference>
<name>A0AA37SVR6_9ALTE</name>
<protein>
    <submittedName>
        <fullName evidence="4">Membrane protein</fullName>
    </submittedName>
</protein>
<keyword evidence="1 2" id="KW-0732">Signal</keyword>
<feature type="domain" description="Outer membrane protein beta-barrel" evidence="3">
    <location>
        <begin position="21"/>
        <end position="207"/>
    </location>
</feature>